<dbReference type="InterPro" id="IPR051673">
    <property type="entry name" value="SSDNA_exonuclease_RecJ"/>
</dbReference>
<accession>A0A1X4G3B1</accession>
<evidence type="ECO:0000256" key="1">
    <source>
        <dbReference type="ARBA" id="ARBA00005915"/>
    </source>
</evidence>
<dbReference type="InterPro" id="IPR001667">
    <property type="entry name" value="DDH_dom"/>
</dbReference>
<feature type="domain" description="DDH" evidence="6">
    <location>
        <begin position="88"/>
        <end position="241"/>
    </location>
</feature>
<evidence type="ECO:0000259" key="8">
    <source>
        <dbReference type="Pfam" id="PF17768"/>
    </source>
</evidence>
<dbReference type="InterPro" id="IPR041122">
    <property type="entry name" value="RecJ_OB"/>
</dbReference>
<dbReference type="PANTHER" id="PTHR30255">
    <property type="entry name" value="SINGLE-STRANDED-DNA-SPECIFIC EXONUCLEASE RECJ"/>
    <property type="match status" value="1"/>
</dbReference>
<sequence length="796" mass="89798">MKWILLESIEIPQDFLQAVQKEYHVRHGSKSKANFVAQILWQRGIRTELELVNFLDFKNYRPASPFEFGEEMNLAVNRLKAAAILKEKVGIWGDFDADGITSTALLWDGLGEFFPQYEQLTYYIPNRLTESHGLNFAGIERLAQQGCRLIVTCDTGSTNIDEIIYAQKLGIDLIVTDHHTLPTERPPVTAIINPRYLPETHSLFHLSGVAVAYKLVEALYETLPDIPQNPLEDLLDLVAIGLIADLVQLKGDCRYLAQIGIDKLHQESKKDISHSRRPGIKKLLELCRKNGDRAMDISFGLGPRINAVSRIHGDGSFCVELLTSRDIKRCCQLAQETELANSRRKSLQKDVQEQAIKKLGKLDLSTTNVIVLVDSQWPGGVLGLVAGQIAQETGKPTILLSTDPLGTEKAESLDSKTNLARGSARSINSIDLYQLVQKQAHLLHRFGGHPFAAGLSLSVENIELFTDAINQQFRLSVGGINLIPKMQADLVVTVADLGRELFLELKLLEPCGMGNPVPKLLIKNCWFENISYHNLQDSRGNKIQYNKTQFVLRDDSSQKGFPGIWWGHNKNDLPRGKCDCIMEIDFNMLREEHEVRLIDVRSSSDLGIHLEVQSPRSSMIIDWRNQPSENCHDSILTIKHCPTSWNEVKGWLKTAISHQKHLALAWSQPNYHTPEEIWLNLVGIAKFLSRTNQKTTRLKVLQKLGINDQSLDWGLESLKSLGFRVDGEGEFLKINCQNPVTSSMDYEDYEFVPPGWDYGNIKTKIDCFCAAIKEEQFQKDYFTTVPLSIIQSILLV</sequence>
<proteinExistence type="inferred from homology"/>
<keyword evidence="3" id="KW-0540">Nuclease</keyword>
<keyword evidence="5 9" id="KW-0269">Exonuclease</keyword>
<dbReference type="GO" id="GO:0006310">
    <property type="term" value="P:DNA recombination"/>
    <property type="evidence" value="ECO:0007669"/>
    <property type="project" value="InterPro"/>
</dbReference>
<name>A0A1X4G3B1_9CYAN</name>
<dbReference type="InterPro" id="IPR004610">
    <property type="entry name" value="RecJ"/>
</dbReference>
<dbReference type="GO" id="GO:0006281">
    <property type="term" value="P:DNA repair"/>
    <property type="evidence" value="ECO:0007669"/>
    <property type="project" value="InterPro"/>
</dbReference>
<evidence type="ECO:0000256" key="3">
    <source>
        <dbReference type="ARBA" id="ARBA00022722"/>
    </source>
</evidence>
<dbReference type="RefSeq" id="WP_085729030.1">
    <property type="nucleotide sequence ID" value="NZ_NBYN01000060.1"/>
</dbReference>
<protein>
    <recommendedName>
        <fullName evidence="2">Single-stranded-DNA-specific exonuclease RecJ</fullName>
    </recommendedName>
</protein>
<dbReference type="Gene3D" id="3.90.1640.30">
    <property type="match status" value="1"/>
</dbReference>
<evidence type="ECO:0000259" key="7">
    <source>
        <dbReference type="Pfam" id="PF02272"/>
    </source>
</evidence>
<evidence type="ECO:0000256" key="5">
    <source>
        <dbReference type="ARBA" id="ARBA00022839"/>
    </source>
</evidence>
<evidence type="ECO:0000256" key="2">
    <source>
        <dbReference type="ARBA" id="ARBA00019841"/>
    </source>
</evidence>
<dbReference type="InterPro" id="IPR003156">
    <property type="entry name" value="DHHA1_dom"/>
</dbReference>
<dbReference type="AlphaFoldDB" id="A0A1X4G3B1"/>
<dbReference type="GO" id="GO:0008409">
    <property type="term" value="F:5'-3' exonuclease activity"/>
    <property type="evidence" value="ECO:0007669"/>
    <property type="project" value="InterPro"/>
</dbReference>
<dbReference type="NCBIfam" id="TIGR00644">
    <property type="entry name" value="recJ"/>
    <property type="match status" value="1"/>
</dbReference>
<evidence type="ECO:0000313" key="10">
    <source>
        <dbReference type="Proteomes" id="UP000192997"/>
    </source>
</evidence>
<evidence type="ECO:0000313" key="9">
    <source>
        <dbReference type="EMBL" id="OSO88114.1"/>
    </source>
</evidence>
<gene>
    <name evidence="9" type="ORF">B7O87_14165</name>
</gene>
<evidence type="ECO:0000256" key="4">
    <source>
        <dbReference type="ARBA" id="ARBA00022801"/>
    </source>
</evidence>
<dbReference type="EMBL" id="NBYN01000060">
    <property type="protein sequence ID" value="OSO88114.1"/>
    <property type="molecule type" value="Genomic_DNA"/>
</dbReference>
<dbReference type="PANTHER" id="PTHR30255:SF2">
    <property type="entry name" value="SINGLE-STRANDED-DNA-SPECIFIC EXONUCLEASE RECJ"/>
    <property type="match status" value="1"/>
</dbReference>
<feature type="domain" description="RecJ OB" evidence="8">
    <location>
        <begin position="489"/>
        <end position="597"/>
    </location>
</feature>
<comment type="caution">
    <text evidence="9">The sequence shown here is derived from an EMBL/GenBank/DDBJ whole genome shotgun (WGS) entry which is preliminary data.</text>
</comment>
<dbReference type="Pfam" id="PF02272">
    <property type="entry name" value="DHHA1"/>
    <property type="match status" value="1"/>
</dbReference>
<organism evidence="9 10">
    <name type="scientific">Cylindrospermopsis raciborskii CENA303</name>
    <dbReference type="NCBI Taxonomy" id="1170769"/>
    <lineage>
        <taxon>Bacteria</taxon>
        <taxon>Bacillati</taxon>
        <taxon>Cyanobacteriota</taxon>
        <taxon>Cyanophyceae</taxon>
        <taxon>Nostocales</taxon>
        <taxon>Aphanizomenonaceae</taxon>
        <taxon>Cylindrospermopsis</taxon>
    </lineage>
</organism>
<keyword evidence="4" id="KW-0378">Hydrolase</keyword>
<dbReference type="Gene3D" id="3.10.310.30">
    <property type="match status" value="1"/>
</dbReference>
<feature type="domain" description="DHHA1" evidence="7">
    <location>
        <begin position="367"/>
        <end position="473"/>
    </location>
</feature>
<dbReference type="GO" id="GO:0003676">
    <property type="term" value="F:nucleic acid binding"/>
    <property type="evidence" value="ECO:0007669"/>
    <property type="project" value="InterPro"/>
</dbReference>
<dbReference type="Pfam" id="PF17768">
    <property type="entry name" value="RecJ_OB"/>
    <property type="match status" value="1"/>
</dbReference>
<dbReference type="SUPFAM" id="SSF64182">
    <property type="entry name" value="DHH phosphoesterases"/>
    <property type="match status" value="1"/>
</dbReference>
<dbReference type="Pfam" id="PF01368">
    <property type="entry name" value="DHH"/>
    <property type="match status" value="1"/>
</dbReference>
<dbReference type="Proteomes" id="UP000192997">
    <property type="component" value="Unassembled WGS sequence"/>
</dbReference>
<dbReference type="InterPro" id="IPR038763">
    <property type="entry name" value="DHH_sf"/>
</dbReference>
<reference evidence="10" key="1">
    <citation type="submission" date="2017-04" db="EMBL/GenBank/DDBJ databases">
        <authorList>
            <person name="Abreu V.A."/>
            <person name="Popin R.V."/>
            <person name="Rigonato J."/>
            <person name="Andreote A.P."/>
            <person name="Schaker P.C."/>
            <person name="Hoff-Risseti C."/>
            <person name="Alvarenga D.O."/>
            <person name="Varani A.M."/>
            <person name="Fiore M.F."/>
        </authorList>
    </citation>
    <scope>NUCLEOTIDE SEQUENCE [LARGE SCALE GENOMIC DNA]</scope>
    <source>
        <strain evidence="10">CENA303</strain>
    </source>
</reference>
<evidence type="ECO:0000259" key="6">
    <source>
        <dbReference type="Pfam" id="PF01368"/>
    </source>
</evidence>
<comment type="similarity">
    <text evidence="1">Belongs to the RecJ family.</text>
</comment>